<dbReference type="PANTHER" id="PTHR46049">
    <property type="entry name" value="AGAP003327-PA"/>
    <property type="match status" value="1"/>
</dbReference>
<feature type="region of interest" description="Disordered" evidence="2">
    <location>
        <begin position="423"/>
        <end position="514"/>
    </location>
</feature>
<evidence type="ECO:0000256" key="2">
    <source>
        <dbReference type="SAM" id="MobiDB-lite"/>
    </source>
</evidence>
<dbReference type="Gene3D" id="1.20.5.190">
    <property type="match status" value="2"/>
</dbReference>
<dbReference type="Gene3D" id="1.25.40.10">
    <property type="entry name" value="Tetratricopeptide repeat domain"/>
    <property type="match status" value="1"/>
</dbReference>
<keyword evidence="4" id="KW-1185">Reference proteome</keyword>
<reference evidence="3" key="1">
    <citation type="submission" date="2021-09" db="EMBL/GenBank/DDBJ databases">
        <authorList>
            <consortium name="AG Swart"/>
            <person name="Singh M."/>
            <person name="Singh A."/>
            <person name="Seah K."/>
            <person name="Emmerich C."/>
        </authorList>
    </citation>
    <scope>NUCLEOTIDE SEQUENCE</scope>
    <source>
        <strain evidence="3">ATCC30299</strain>
    </source>
</reference>
<dbReference type="SUPFAM" id="SSF48452">
    <property type="entry name" value="TPR-like"/>
    <property type="match status" value="1"/>
</dbReference>
<feature type="repeat" description="TPR" evidence="1">
    <location>
        <begin position="66"/>
        <end position="99"/>
    </location>
</feature>
<dbReference type="SMART" id="SM00028">
    <property type="entry name" value="TPR"/>
    <property type="match status" value="3"/>
</dbReference>
<dbReference type="SUPFAM" id="SSF52540">
    <property type="entry name" value="P-loop containing nucleoside triphosphate hydrolases"/>
    <property type="match status" value="2"/>
</dbReference>
<feature type="compositionally biased region" description="Low complexity" evidence="2">
    <location>
        <begin position="475"/>
        <end position="494"/>
    </location>
</feature>
<feature type="compositionally biased region" description="Polar residues" evidence="2">
    <location>
        <begin position="452"/>
        <end position="467"/>
    </location>
</feature>
<proteinExistence type="predicted"/>
<keyword evidence="1" id="KW-0802">TPR repeat</keyword>
<dbReference type="PROSITE" id="PS50005">
    <property type="entry name" value="TPR"/>
    <property type="match status" value="1"/>
</dbReference>
<dbReference type="InterPro" id="IPR011990">
    <property type="entry name" value="TPR-like_helical_dom_sf"/>
</dbReference>
<name>A0AAU9JRI5_9CILI</name>
<dbReference type="InterPro" id="IPR027417">
    <property type="entry name" value="P-loop_NTPase"/>
</dbReference>
<dbReference type="EMBL" id="CAJZBQ010000043">
    <property type="protein sequence ID" value="CAG9327141.1"/>
    <property type="molecule type" value="Genomic_DNA"/>
</dbReference>
<comment type="caution">
    <text evidence="3">The sequence shown here is derived from an EMBL/GenBank/DDBJ whole genome shotgun (WGS) entry which is preliminary data.</text>
</comment>
<gene>
    <name evidence="3" type="ORF">BSTOLATCC_MIC43185</name>
</gene>
<dbReference type="Pfam" id="PF13374">
    <property type="entry name" value="TPR_10"/>
    <property type="match status" value="1"/>
</dbReference>
<dbReference type="Pfam" id="PF00612">
    <property type="entry name" value="IQ"/>
    <property type="match status" value="5"/>
</dbReference>
<dbReference type="PROSITE" id="PS50096">
    <property type="entry name" value="IQ"/>
    <property type="match status" value="5"/>
</dbReference>
<feature type="compositionally biased region" description="Basic and acidic residues" evidence="2">
    <location>
        <begin position="326"/>
        <end position="337"/>
    </location>
</feature>
<accession>A0AAU9JRI5</accession>
<dbReference type="PANTHER" id="PTHR46049:SF5">
    <property type="entry name" value="PLECKSTRIN HOMOLOGY DOMAIN-CONTAINING FAMILY H MEMBER 3"/>
    <property type="match status" value="1"/>
</dbReference>
<dbReference type="Proteomes" id="UP001162131">
    <property type="component" value="Unassembled WGS sequence"/>
</dbReference>
<dbReference type="SMART" id="SM00015">
    <property type="entry name" value="IQ"/>
    <property type="match status" value="6"/>
</dbReference>
<dbReference type="InterPro" id="IPR019734">
    <property type="entry name" value="TPR_rpt"/>
</dbReference>
<dbReference type="AlphaFoldDB" id="A0AAU9JRI5"/>
<dbReference type="InterPro" id="IPR000048">
    <property type="entry name" value="IQ_motif_EF-hand-BS"/>
</dbReference>
<feature type="region of interest" description="Disordered" evidence="2">
    <location>
        <begin position="326"/>
        <end position="407"/>
    </location>
</feature>
<organism evidence="3 4">
    <name type="scientific">Blepharisma stoltei</name>
    <dbReference type="NCBI Taxonomy" id="1481888"/>
    <lineage>
        <taxon>Eukaryota</taxon>
        <taxon>Sar</taxon>
        <taxon>Alveolata</taxon>
        <taxon>Ciliophora</taxon>
        <taxon>Postciliodesmatophora</taxon>
        <taxon>Heterotrichea</taxon>
        <taxon>Heterotrichida</taxon>
        <taxon>Blepharismidae</taxon>
        <taxon>Blepharisma</taxon>
    </lineage>
</organism>
<dbReference type="CDD" id="cd23767">
    <property type="entry name" value="IQCD"/>
    <property type="match status" value="1"/>
</dbReference>
<sequence>MESFSSPYGFMFDHLQGIEDIVLNINKLAMEALHENDFNTSVTLLHRANHMLRQQPVNLQTIKLRAITLNNLGCLYKRTNQNPKALQFLKEALECEKKLPGDYTNIAGTHLNICAIKSLLNHHEESLAHALKAINIIQQNPFLDEELIRSLVVAYYNAGTEYQYLHRNSEATAFLRHGHNLSSKHLGKNHPLTLSFGIGKNEKNKKSKRGKLKPIDFELINKSLDLEEEKIDQSAEKNEESLLPDIFSKSRAQTIRNNDGIQLDTTPWIDDGKEKKVRGYFSSSRNNKTKKIPLEERKSISNEISTPRRSYKIPQTLREKIEKFSMSPKHEDSFDRKLGHKAGNKSEGQVVPFKFNSSLDKDSLTPSKNIVKNKVNSQTSTIKSDKQLKPKSPAKLNPITNKNQAKPAVQNIFQIKKDQNKSPFITYESPIPTVKRDSTNSTLPAFSKDTENSPNVKNHKSSNSSLPRTKDSSNSPFPSSKTKDSSSSPMPSFSQASLAQTPPKKAVSPLSSNVKTRLNSIDDKLSTLQDRLNTFENKIQPLKELTEVEEDTISNISVPPDNAGKRVAAAIKIQAKFKGWKEHQKYKKIKESIIKIQKNVRGWICKKNYQKIKKNAIVIQKYVKGWICRENYAKLKLELKNQKNFGQQFGTSLVKTEDIQSQTDLNMRDPILSAIHLAPSKTLANKSLLSIVSLIQAHIRGFLKRKWYKKTKNSILLIQRAAKKYKFCRLYKEILHAIIFIQAMYRGYRVRKHYKRPLKFGENAVFKSIKVW</sequence>
<dbReference type="InterPro" id="IPR051724">
    <property type="entry name" value="Actin_motor_Myosin"/>
</dbReference>
<evidence type="ECO:0000313" key="4">
    <source>
        <dbReference type="Proteomes" id="UP001162131"/>
    </source>
</evidence>
<protein>
    <submittedName>
        <fullName evidence="3">Uncharacterized protein</fullName>
    </submittedName>
</protein>
<feature type="compositionally biased region" description="Polar residues" evidence="2">
    <location>
        <begin position="364"/>
        <end position="382"/>
    </location>
</feature>
<evidence type="ECO:0000313" key="3">
    <source>
        <dbReference type="EMBL" id="CAG9327141.1"/>
    </source>
</evidence>
<evidence type="ECO:0000256" key="1">
    <source>
        <dbReference type="PROSITE-ProRule" id="PRU00339"/>
    </source>
</evidence>